<feature type="region of interest" description="Disordered" evidence="4">
    <location>
        <begin position="655"/>
        <end position="696"/>
    </location>
</feature>
<evidence type="ECO:0000256" key="3">
    <source>
        <dbReference type="ARBA" id="ARBA00022490"/>
    </source>
</evidence>
<dbReference type="Pfam" id="PF08526">
    <property type="entry name" value="PAD_N"/>
    <property type="match status" value="1"/>
</dbReference>
<dbReference type="Pfam" id="PF08527">
    <property type="entry name" value="PAD_M"/>
    <property type="match status" value="1"/>
</dbReference>
<evidence type="ECO:0008006" key="10">
    <source>
        <dbReference type="Google" id="ProtNLM"/>
    </source>
</evidence>
<dbReference type="PANTHER" id="PTHR10837">
    <property type="entry name" value="PEPTIDYLARGININE DEIMINASE"/>
    <property type="match status" value="1"/>
</dbReference>
<reference evidence="8 9" key="1">
    <citation type="submission" date="2021-02" db="EMBL/GenBank/DDBJ databases">
        <title>Safari Cat Assemblies.</title>
        <authorList>
            <person name="Bredemeyer K.R."/>
            <person name="Murphy W.J."/>
        </authorList>
    </citation>
    <scope>NUCLEOTIDE SEQUENCE [LARGE SCALE GENOMIC DNA]</scope>
</reference>
<comment type="subcellular location">
    <subcellularLocation>
        <location evidence="1">Cytoplasm</location>
    </subcellularLocation>
</comment>
<dbReference type="Proteomes" id="UP000823872">
    <property type="component" value="Chromosome C1"/>
</dbReference>
<dbReference type="Gene3D" id="2.60.40.1860">
    <property type="entry name" value="Protein-arginine deiminase, N-terminal domain"/>
    <property type="match status" value="1"/>
</dbReference>
<organism evidence="8 9">
    <name type="scientific">Felis catus</name>
    <name type="common">Cat</name>
    <name type="synonym">Felis silvestris catus</name>
    <dbReference type="NCBI Taxonomy" id="9685"/>
    <lineage>
        <taxon>Eukaryota</taxon>
        <taxon>Metazoa</taxon>
        <taxon>Chordata</taxon>
        <taxon>Craniata</taxon>
        <taxon>Vertebrata</taxon>
        <taxon>Euteleostomi</taxon>
        <taxon>Mammalia</taxon>
        <taxon>Eutheria</taxon>
        <taxon>Laurasiatheria</taxon>
        <taxon>Carnivora</taxon>
        <taxon>Feliformia</taxon>
        <taxon>Felidae</taxon>
        <taxon>Felinae</taxon>
        <taxon>Felis</taxon>
    </lineage>
</organism>
<dbReference type="Gene3D" id="3.75.10.10">
    <property type="entry name" value="L-arginine/glycine Amidinotransferase, Chain A"/>
    <property type="match status" value="1"/>
</dbReference>
<accession>A0ABI8AE55</accession>
<feature type="compositionally biased region" description="Polar residues" evidence="4">
    <location>
        <begin position="664"/>
        <end position="673"/>
    </location>
</feature>
<name>A0ABI8AE55_FELCA</name>
<dbReference type="SUPFAM" id="SSF110083">
    <property type="entry name" value="Peptidylarginine deiminase Pad4, middle domain"/>
    <property type="match status" value="1"/>
</dbReference>
<proteinExistence type="inferred from homology"/>
<dbReference type="InterPro" id="IPR013732">
    <property type="entry name" value="PAD_N"/>
</dbReference>
<sequence length="696" mass="74585">MAQGTVIHVTPEESTYAVCVLGTESQLDVYSSAPTGCTSFSISASPGVIVDVAHGPPAKKKPKGSSKWSLDPRLEVSLRVRDASSSTGDQKVQISYYGSKTSPIQALLYVTGVEISLSADITRTGKVKPAGAQKGQRAWTWGPRGQGAILLVNCDKDNPKSSTIDCRDDRVLDSQDLQDMSLVTLNTNTPRDFFARHQLLLHVAKSEMDKVRVFQASRGNQISRYREVLGPKQPCHPLELPGGQHSTDFYVEGLAFPDANFPGLISLAISLLDTSNPELPKTLVFQDSVVFRVAPWIMTPNTQPPEEVYVCRMLENADFLKSVTALTQEAQCQLTVCTREQSVGDRWMQDEIEVGYIQAPHKTLPVVFDSPRNRGLKEFPIKCLLGPDFGYVTRGPQTGEVSDLDSFGNLEVSPPVKVGRKKYPLGRILIGSSCYPSNESQEMHQALQDFLGAQQVQAPVKLYSDWLFVGHVDEFLSFVPVHKVQCGGLPGGRHTPPPWAPRFCSALCLGRGGGGGGGGPGLTCRTSFPSTPGGGQPGSKPALLGAPGAKLTSDPSVSCLQGFRLLLASPRSCYRLFQEQLKEGHGEALLFEGVKSKLAGPCVSTRGPFSAFAWPPVARWGHLEHLSSEHPLCSRHCAPGQGCCVNRADELPAAAAATARSPGEASQENSRSTGAGGYVGGVRGRLPGGGKDQAGA</sequence>
<feature type="domain" description="Protein-arginine deiminase C-terminal" evidence="5">
    <location>
        <begin position="284"/>
        <end position="483"/>
    </location>
</feature>
<reference evidence="8" key="2">
    <citation type="submission" date="2025-08" db="UniProtKB">
        <authorList>
            <consortium name="Ensembl"/>
        </authorList>
    </citation>
    <scope>IDENTIFICATION</scope>
    <source>
        <strain evidence="8">breed Abyssinian</strain>
    </source>
</reference>
<evidence type="ECO:0000256" key="4">
    <source>
        <dbReference type="SAM" id="MobiDB-lite"/>
    </source>
</evidence>
<reference evidence="8" key="3">
    <citation type="submission" date="2025-09" db="UniProtKB">
        <authorList>
            <consortium name="Ensembl"/>
        </authorList>
    </citation>
    <scope>IDENTIFICATION</scope>
    <source>
        <strain evidence="8">breed Abyssinian</strain>
    </source>
</reference>
<evidence type="ECO:0000259" key="7">
    <source>
        <dbReference type="Pfam" id="PF08527"/>
    </source>
</evidence>
<evidence type="ECO:0000313" key="9">
    <source>
        <dbReference type="Proteomes" id="UP000823872"/>
    </source>
</evidence>
<comment type="similarity">
    <text evidence="2">Belongs to the protein arginine deiminase family.</text>
</comment>
<dbReference type="InterPro" id="IPR008972">
    <property type="entry name" value="Cupredoxin"/>
</dbReference>
<feature type="domain" description="Protein-arginine deiminase C-terminal" evidence="5">
    <location>
        <begin position="561"/>
        <end position="597"/>
    </location>
</feature>
<keyword evidence="3" id="KW-0963">Cytoplasm</keyword>
<dbReference type="CDD" id="cd04214">
    <property type="entry name" value="PAD_N"/>
    <property type="match status" value="1"/>
</dbReference>
<protein>
    <recommendedName>
        <fullName evidence="10">Protein-arginine deiminase</fullName>
    </recommendedName>
</protein>
<dbReference type="SUPFAM" id="SSF49503">
    <property type="entry name" value="Cupredoxins"/>
    <property type="match status" value="1"/>
</dbReference>
<dbReference type="InterPro" id="IPR013530">
    <property type="entry name" value="PAD_C"/>
</dbReference>
<evidence type="ECO:0000256" key="2">
    <source>
        <dbReference type="ARBA" id="ARBA00008166"/>
    </source>
</evidence>
<dbReference type="Gene3D" id="2.60.40.1700">
    <property type="entry name" value="Protein-arginine deiminase, central domain"/>
    <property type="match status" value="1"/>
</dbReference>
<dbReference type="Ensembl" id="ENSFCTT00005083997.1">
    <property type="protein sequence ID" value="ENSFCTP00005057582.1"/>
    <property type="gene ID" value="ENSFCTG00005030051.1"/>
</dbReference>
<dbReference type="GeneTree" id="ENSGT00940000153217"/>
<gene>
    <name evidence="8" type="primary">PADI4</name>
</gene>
<evidence type="ECO:0000313" key="8">
    <source>
        <dbReference type="Ensembl" id="ENSFCTP00005057582.1"/>
    </source>
</evidence>
<feature type="domain" description="Protein-arginine deiminase (PAD) central" evidence="7">
    <location>
        <begin position="113"/>
        <end position="273"/>
    </location>
</feature>
<dbReference type="PANTHER" id="PTHR10837:SF3">
    <property type="entry name" value="PROTEIN-ARGININE DEIMINASE TYPE-4"/>
    <property type="match status" value="1"/>
</dbReference>
<feature type="domain" description="Protein-arginine deiminase (PAD) N-terminal" evidence="6">
    <location>
        <begin position="1"/>
        <end position="111"/>
    </location>
</feature>
<dbReference type="InterPro" id="IPR038685">
    <property type="entry name" value="PAD_N_sf"/>
</dbReference>
<dbReference type="Pfam" id="PF03068">
    <property type="entry name" value="PAD"/>
    <property type="match status" value="2"/>
</dbReference>
<evidence type="ECO:0000259" key="6">
    <source>
        <dbReference type="Pfam" id="PF08526"/>
    </source>
</evidence>
<keyword evidence="9" id="KW-1185">Reference proteome</keyword>
<evidence type="ECO:0000259" key="5">
    <source>
        <dbReference type="Pfam" id="PF03068"/>
    </source>
</evidence>
<dbReference type="InterPro" id="IPR013733">
    <property type="entry name" value="Prot_Arg_deaminase_cen_dom"/>
</dbReference>
<dbReference type="SUPFAM" id="SSF55909">
    <property type="entry name" value="Pentein"/>
    <property type="match status" value="2"/>
</dbReference>
<dbReference type="InterPro" id="IPR036556">
    <property type="entry name" value="PAD_central_sf"/>
</dbReference>
<evidence type="ECO:0000256" key="1">
    <source>
        <dbReference type="ARBA" id="ARBA00004496"/>
    </source>
</evidence>
<dbReference type="PIRSF" id="PIRSF001247">
    <property type="entry name" value="Protein-arginine_deiminase"/>
    <property type="match status" value="1"/>
</dbReference>
<feature type="compositionally biased region" description="Gly residues" evidence="4">
    <location>
        <begin position="674"/>
        <end position="696"/>
    </location>
</feature>
<dbReference type="InterPro" id="IPR004303">
    <property type="entry name" value="PAD"/>
</dbReference>